<comment type="caution">
    <text evidence="2">The sequence shown here is derived from an EMBL/GenBank/DDBJ whole genome shotgun (WGS) entry which is preliminary data.</text>
</comment>
<evidence type="ECO:0000256" key="1">
    <source>
        <dbReference type="SAM" id="Phobius"/>
    </source>
</evidence>
<dbReference type="Pfam" id="PF16945">
    <property type="entry name" value="Phage_r1t_holin"/>
    <property type="match status" value="1"/>
</dbReference>
<dbReference type="InterPro" id="IPR020109">
    <property type="entry name" value="Holin_r1t"/>
</dbReference>
<proteinExistence type="predicted"/>
<keyword evidence="1" id="KW-1133">Transmembrane helix</keyword>
<sequence>MTSPLPSPSGVLRTARTYLMDLAERVVATFVVSAAGVAIAAGPAGLFSASMWETAGAAGLAAAGSLLKGVLAKAVGDRNSASAAPGV</sequence>
<accession>A0ABU2MWM0</accession>
<evidence type="ECO:0000313" key="3">
    <source>
        <dbReference type="Proteomes" id="UP001183246"/>
    </source>
</evidence>
<name>A0ABU2MWM0_9ACTN</name>
<gene>
    <name evidence="2" type="ORF">RM590_25470</name>
</gene>
<dbReference type="RefSeq" id="WP_311707047.1">
    <property type="nucleotide sequence ID" value="NZ_JAVREL010000017.1"/>
</dbReference>
<evidence type="ECO:0000313" key="2">
    <source>
        <dbReference type="EMBL" id="MDT0345910.1"/>
    </source>
</evidence>
<keyword evidence="3" id="KW-1185">Reference proteome</keyword>
<dbReference type="EMBL" id="JAVREL010000017">
    <property type="protein sequence ID" value="MDT0345910.1"/>
    <property type="molecule type" value="Genomic_DNA"/>
</dbReference>
<reference evidence="3" key="1">
    <citation type="submission" date="2023-07" db="EMBL/GenBank/DDBJ databases">
        <title>30 novel species of actinomycetes from the DSMZ collection.</title>
        <authorList>
            <person name="Nouioui I."/>
        </authorList>
    </citation>
    <scope>NUCLEOTIDE SEQUENCE [LARGE SCALE GENOMIC DNA]</scope>
    <source>
        <strain evidence="3">DSM 44938</strain>
    </source>
</reference>
<feature type="transmembrane region" description="Helical" evidence="1">
    <location>
        <begin position="26"/>
        <end position="47"/>
    </location>
</feature>
<organism evidence="2 3">
    <name type="scientific">Streptomyces litchfieldiae</name>
    <dbReference type="NCBI Taxonomy" id="3075543"/>
    <lineage>
        <taxon>Bacteria</taxon>
        <taxon>Bacillati</taxon>
        <taxon>Actinomycetota</taxon>
        <taxon>Actinomycetes</taxon>
        <taxon>Kitasatosporales</taxon>
        <taxon>Streptomycetaceae</taxon>
        <taxon>Streptomyces</taxon>
    </lineage>
</organism>
<keyword evidence="1" id="KW-0812">Transmembrane</keyword>
<keyword evidence="1" id="KW-0472">Membrane</keyword>
<dbReference type="Proteomes" id="UP001183246">
    <property type="component" value="Unassembled WGS sequence"/>
</dbReference>
<protein>
    <submittedName>
        <fullName evidence="2">Holin</fullName>
    </submittedName>
</protein>